<dbReference type="EMBL" id="DS114301">
    <property type="protein sequence ID" value="EAX88502.1"/>
    <property type="molecule type" value="Genomic_DNA"/>
</dbReference>
<dbReference type="AlphaFoldDB" id="A2G2W0"/>
<evidence type="ECO:0000259" key="1">
    <source>
        <dbReference type="Pfam" id="PF06172"/>
    </source>
</evidence>
<dbReference type="KEGG" id="tva:4746165"/>
<reference evidence="2" key="2">
    <citation type="journal article" date="2007" name="Science">
        <title>Draft genome sequence of the sexually transmitted pathogen Trichomonas vaginalis.</title>
        <authorList>
            <person name="Carlton J.M."/>
            <person name="Hirt R.P."/>
            <person name="Silva J.C."/>
            <person name="Delcher A.L."/>
            <person name="Schatz M."/>
            <person name="Zhao Q."/>
            <person name="Wortman J.R."/>
            <person name="Bidwell S.L."/>
            <person name="Alsmark U.C.M."/>
            <person name="Besteiro S."/>
            <person name="Sicheritz-Ponten T."/>
            <person name="Noel C.J."/>
            <person name="Dacks J.B."/>
            <person name="Foster P.G."/>
            <person name="Simillion C."/>
            <person name="Van de Peer Y."/>
            <person name="Miranda-Saavedra D."/>
            <person name="Barton G.J."/>
            <person name="Westrop G.D."/>
            <person name="Mueller S."/>
            <person name="Dessi D."/>
            <person name="Fiori P.L."/>
            <person name="Ren Q."/>
            <person name="Paulsen I."/>
            <person name="Zhang H."/>
            <person name="Bastida-Corcuera F.D."/>
            <person name="Simoes-Barbosa A."/>
            <person name="Brown M.T."/>
            <person name="Hayes R.D."/>
            <person name="Mukherjee M."/>
            <person name="Okumura C.Y."/>
            <person name="Schneider R."/>
            <person name="Smith A.J."/>
            <person name="Vanacova S."/>
            <person name="Villalvazo M."/>
            <person name="Haas B.J."/>
            <person name="Pertea M."/>
            <person name="Feldblyum T.V."/>
            <person name="Utterback T.R."/>
            <person name="Shu C.L."/>
            <person name="Osoegawa K."/>
            <person name="de Jong P.J."/>
            <person name="Hrdy I."/>
            <person name="Horvathova L."/>
            <person name="Zubacova Z."/>
            <person name="Dolezal P."/>
            <person name="Malik S.B."/>
            <person name="Logsdon J.M. Jr."/>
            <person name="Henze K."/>
            <person name="Gupta A."/>
            <person name="Wang C.C."/>
            <person name="Dunne R.L."/>
            <person name="Upcroft J.A."/>
            <person name="Upcroft P."/>
            <person name="White O."/>
            <person name="Salzberg S.L."/>
            <person name="Tang P."/>
            <person name="Chiu C.-H."/>
            <person name="Lee Y.-S."/>
            <person name="Embley T.M."/>
            <person name="Coombs G.H."/>
            <person name="Mottram J.C."/>
            <person name="Tachezy J."/>
            <person name="Fraser-Liggett C.M."/>
            <person name="Johnson P.J."/>
        </authorList>
    </citation>
    <scope>NUCLEOTIDE SEQUENCE [LARGE SCALE GENOMIC DNA]</scope>
    <source>
        <strain evidence="2">G3</strain>
    </source>
</reference>
<evidence type="ECO:0000313" key="2">
    <source>
        <dbReference type="EMBL" id="EAX88502.1"/>
    </source>
</evidence>
<protein>
    <recommendedName>
        <fullName evidence="1">DUF985 domain-containing protein</fullName>
    </recommendedName>
</protein>
<organism evidence="2 3">
    <name type="scientific">Trichomonas vaginalis (strain ATCC PRA-98 / G3)</name>
    <dbReference type="NCBI Taxonomy" id="412133"/>
    <lineage>
        <taxon>Eukaryota</taxon>
        <taxon>Metamonada</taxon>
        <taxon>Parabasalia</taxon>
        <taxon>Trichomonadida</taxon>
        <taxon>Trichomonadidae</taxon>
        <taxon>Trichomonas</taxon>
    </lineage>
</organism>
<feature type="domain" description="DUF985" evidence="1">
    <location>
        <begin position="10"/>
        <end position="135"/>
    </location>
</feature>
<dbReference type="Proteomes" id="UP000001542">
    <property type="component" value="Unassembled WGS sequence"/>
</dbReference>
<evidence type="ECO:0000313" key="3">
    <source>
        <dbReference type="Proteomes" id="UP000001542"/>
    </source>
</evidence>
<dbReference type="InterPro" id="IPR014710">
    <property type="entry name" value="RmlC-like_jellyroll"/>
</dbReference>
<dbReference type="PANTHER" id="PTHR33387">
    <property type="entry name" value="RMLC-LIKE JELLY ROLL FOLD PROTEIN"/>
    <property type="match status" value="1"/>
</dbReference>
<dbReference type="Gene3D" id="2.60.120.10">
    <property type="entry name" value="Jelly Rolls"/>
    <property type="match status" value="1"/>
</dbReference>
<proteinExistence type="predicted"/>
<dbReference type="InterPro" id="IPR039935">
    <property type="entry name" value="YML079W-like"/>
</dbReference>
<dbReference type="OMA" id="GPSYWHR"/>
<name>A2G2W0_TRIV3</name>
<dbReference type="InterPro" id="IPR011051">
    <property type="entry name" value="RmlC_Cupin_sf"/>
</dbReference>
<dbReference type="InParanoid" id="A2G2W0"/>
<dbReference type="VEuPathDB" id="TrichDB:TVAGG3_0820140"/>
<dbReference type="OrthoDB" id="6614653at2759"/>
<sequence length="165" mass="18576">MNFQEVKEILKLDSLDFEGGSFHEIYRCSVPASIPNRSCGTSIYYALEAKNVSRWHLVESDEIWFYHAGTPALQILLFPDGHFEKHIIGPNLKAGERPQSIIPVGVWQAARLVDDSENSWGLFGATVFPGFEFSIAKVANWSELAQKWPNAVDLVKESKLDIELP</sequence>
<dbReference type="CDD" id="cd06121">
    <property type="entry name" value="cupin_YML079wp"/>
    <property type="match status" value="1"/>
</dbReference>
<dbReference type="PANTHER" id="PTHR33387:SF3">
    <property type="entry name" value="DUF985 DOMAIN-CONTAINING PROTEIN"/>
    <property type="match status" value="1"/>
</dbReference>
<dbReference type="RefSeq" id="XP_001301432.1">
    <property type="nucleotide sequence ID" value="XM_001301431.1"/>
</dbReference>
<dbReference type="Pfam" id="PF06172">
    <property type="entry name" value="Cupin_5"/>
    <property type="match status" value="1"/>
</dbReference>
<dbReference type="SUPFAM" id="SSF51182">
    <property type="entry name" value="RmlC-like cupins"/>
    <property type="match status" value="1"/>
</dbReference>
<reference evidence="2" key="1">
    <citation type="submission" date="2006-10" db="EMBL/GenBank/DDBJ databases">
        <authorList>
            <person name="Amadeo P."/>
            <person name="Zhao Q."/>
            <person name="Wortman J."/>
            <person name="Fraser-Liggett C."/>
            <person name="Carlton J."/>
        </authorList>
    </citation>
    <scope>NUCLEOTIDE SEQUENCE</scope>
    <source>
        <strain evidence="2">G3</strain>
    </source>
</reference>
<keyword evidence="3" id="KW-1185">Reference proteome</keyword>
<accession>A2G2W0</accession>
<dbReference type="SMR" id="A2G2W0"/>
<gene>
    <name evidence="2" type="ORF">TVAG_587430</name>
</gene>
<dbReference type="InterPro" id="IPR009327">
    <property type="entry name" value="Cupin_DUF985"/>
</dbReference>
<dbReference type="VEuPathDB" id="TrichDB:TVAG_587430"/>